<feature type="compositionally biased region" description="Basic residues" evidence="2">
    <location>
        <begin position="25"/>
        <end position="35"/>
    </location>
</feature>
<accession>A0A9P4MNS3</accession>
<evidence type="ECO:0000256" key="1">
    <source>
        <dbReference type="SAM" id="Coils"/>
    </source>
</evidence>
<protein>
    <submittedName>
        <fullName evidence="3">Uncharacterized protein</fullName>
    </submittedName>
</protein>
<feature type="compositionally biased region" description="Basic and acidic residues" evidence="2">
    <location>
        <begin position="63"/>
        <end position="75"/>
    </location>
</feature>
<dbReference type="AlphaFoldDB" id="A0A9P4MNS3"/>
<feature type="region of interest" description="Disordered" evidence="2">
    <location>
        <begin position="1"/>
        <end position="160"/>
    </location>
</feature>
<dbReference type="Proteomes" id="UP000799439">
    <property type="component" value="Unassembled WGS sequence"/>
</dbReference>
<feature type="coiled-coil region" evidence="1">
    <location>
        <begin position="160"/>
        <end position="222"/>
    </location>
</feature>
<feature type="region of interest" description="Disordered" evidence="2">
    <location>
        <begin position="263"/>
        <end position="364"/>
    </location>
</feature>
<evidence type="ECO:0000313" key="3">
    <source>
        <dbReference type="EMBL" id="KAF2156494.1"/>
    </source>
</evidence>
<feature type="compositionally biased region" description="Polar residues" evidence="2">
    <location>
        <begin position="79"/>
        <end position="89"/>
    </location>
</feature>
<name>A0A9P4MNS3_9PEZI</name>
<gene>
    <name evidence="3" type="ORF">K461DRAFT_275607</name>
</gene>
<organism evidence="3 4">
    <name type="scientific">Myriangium duriaei CBS 260.36</name>
    <dbReference type="NCBI Taxonomy" id="1168546"/>
    <lineage>
        <taxon>Eukaryota</taxon>
        <taxon>Fungi</taxon>
        <taxon>Dikarya</taxon>
        <taxon>Ascomycota</taxon>
        <taxon>Pezizomycotina</taxon>
        <taxon>Dothideomycetes</taxon>
        <taxon>Dothideomycetidae</taxon>
        <taxon>Myriangiales</taxon>
        <taxon>Myriangiaceae</taxon>
        <taxon>Myriangium</taxon>
    </lineage>
</organism>
<evidence type="ECO:0000256" key="2">
    <source>
        <dbReference type="SAM" id="MobiDB-lite"/>
    </source>
</evidence>
<reference evidence="3" key="1">
    <citation type="journal article" date="2020" name="Stud. Mycol.">
        <title>101 Dothideomycetes genomes: a test case for predicting lifestyles and emergence of pathogens.</title>
        <authorList>
            <person name="Haridas S."/>
            <person name="Albert R."/>
            <person name="Binder M."/>
            <person name="Bloem J."/>
            <person name="Labutti K."/>
            <person name="Salamov A."/>
            <person name="Andreopoulos B."/>
            <person name="Baker S."/>
            <person name="Barry K."/>
            <person name="Bills G."/>
            <person name="Bluhm B."/>
            <person name="Cannon C."/>
            <person name="Castanera R."/>
            <person name="Culley D."/>
            <person name="Daum C."/>
            <person name="Ezra D."/>
            <person name="Gonzalez J."/>
            <person name="Henrissat B."/>
            <person name="Kuo A."/>
            <person name="Liang C."/>
            <person name="Lipzen A."/>
            <person name="Lutzoni F."/>
            <person name="Magnuson J."/>
            <person name="Mondo S."/>
            <person name="Nolan M."/>
            <person name="Ohm R."/>
            <person name="Pangilinan J."/>
            <person name="Park H.-J."/>
            <person name="Ramirez L."/>
            <person name="Alfaro M."/>
            <person name="Sun H."/>
            <person name="Tritt A."/>
            <person name="Yoshinaga Y."/>
            <person name="Zwiers L.-H."/>
            <person name="Turgeon B."/>
            <person name="Goodwin S."/>
            <person name="Spatafora J."/>
            <person name="Crous P."/>
            <person name="Grigoriev I."/>
        </authorList>
    </citation>
    <scope>NUCLEOTIDE SEQUENCE</scope>
    <source>
        <strain evidence="3">CBS 260.36</strain>
    </source>
</reference>
<proteinExistence type="predicted"/>
<feature type="compositionally biased region" description="Polar residues" evidence="2">
    <location>
        <begin position="41"/>
        <end position="50"/>
    </location>
</feature>
<feature type="compositionally biased region" description="Basic and acidic residues" evidence="2">
    <location>
        <begin position="323"/>
        <end position="336"/>
    </location>
</feature>
<comment type="caution">
    <text evidence="3">The sequence shown here is derived from an EMBL/GenBank/DDBJ whole genome shotgun (WGS) entry which is preliminary data.</text>
</comment>
<keyword evidence="4" id="KW-1185">Reference proteome</keyword>
<feature type="compositionally biased region" description="Polar residues" evidence="2">
    <location>
        <begin position="268"/>
        <end position="283"/>
    </location>
</feature>
<keyword evidence="1" id="KW-0175">Coiled coil</keyword>
<sequence>MSDMQDEIVVQADSDAPPSPDSTHAGRKGARTAKRPRNDPSKGQNSSGTAKPSKRLRSSLSGERPKTTKAGRGDDAPASTRSLRSTINGSPRDKAIDASDDAEDAVSGAESPVSEYAPGSRPKAASGQSKAQPASVEASAPAVGHQKRPHEPSGAGVKKLSKLETNILEKENKIKDILQSIKSDKRKIEAAQERFLQLQDRSQRLNRKLEDAETNANNVEQSMSSRIDAHLSALYATRQELADLGRSHDTERLSSILGEADNWRRYSTGPSEQERQGSTNEDQVQGVPVTTGELPNGVQHKQEPDTDSLGGTAIFEQLVSAEHTSEEGHDDDELRNAKPSIELQADRPHLSEPQVGDEVIVNNE</sequence>
<evidence type="ECO:0000313" key="4">
    <source>
        <dbReference type="Proteomes" id="UP000799439"/>
    </source>
</evidence>
<dbReference type="EMBL" id="ML996082">
    <property type="protein sequence ID" value="KAF2156494.1"/>
    <property type="molecule type" value="Genomic_DNA"/>
</dbReference>
<dbReference type="SUPFAM" id="SSF57997">
    <property type="entry name" value="Tropomyosin"/>
    <property type="match status" value="1"/>
</dbReference>